<organism evidence="7 8">
    <name type="scientific">Loigolactobacillus coryniformis subsp. coryniformis KCTC 3167 = DSM 20001</name>
    <dbReference type="NCBI Taxonomy" id="913848"/>
    <lineage>
        <taxon>Bacteria</taxon>
        <taxon>Bacillati</taxon>
        <taxon>Bacillota</taxon>
        <taxon>Bacilli</taxon>
        <taxon>Lactobacillales</taxon>
        <taxon>Lactobacillaceae</taxon>
        <taxon>Loigolactobacillus</taxon>
    </lineage>
</organism>
<protein>
    <recommendedName>
        <fullName evidence="5">Pseudouridine synthase</fullName>
        <ecNumber evidence="5">5.4.99.-</ecNumber>
    </recommendedName>
</protein>
<dbReference type="RefSeq" id="WP_010010043.1">
    <property type="nucleotide sequence ID" value="NZ_AZCN01000025.1"/>
</dbReference>
<dbReference type="NCBIfam" id="TIGR00005">
    <property type="entry name" value="rluA_subfam"/>
    <property type="match status" value="1"/>
</dbReference>
<dbReference type="SUPFAM" id="SSF55120">
    <property type="entry name" value="Pseudouridine synthase"/>
    <property type="match status" value="1"/>
</dbReference>
<sequence>MEFSWIKTDEQEEKVRYFLQHHGVSGRLFKQVTGQGQILINGRLAASTGVRLQQNDRVTIQLPPEKAAQQIAISTQPLNVIYADENWLVVDKPADLSSIPGPTNQTDTLLNRVQGWLQQQNNTETVPHVVTRLDRFTSGLVLLARHRFAHSLIARQLTDHTLDKRYYAIVAGHLTTTHGFLTQPLGRQGDEIRRRVMATGKPAKTEYWQMTKLARATLVEVKLHTGRTHQIRVHFADQGHPLLGDQLYGGPLDQGITRQALHAYELNFYDPFTQTERHFTSPLPVDMQAVLKLM</sequence>
<dbReference type="PATRIC" id="fig|913848.6.peg.1029"/>
<comment type="function">
    <text evidence="5">Responsible for synthesis of pseudouridine from uracil.</text>
</comment>
<name>A0A0R1F616_9LACO</name>
<dbReference type="InterPro" id="IPR006225">
    <property type="entry name" value="PsdUridine_synth_RluC/D"/>
</dbReference>
<evidence type="ECO:0000256" key="5">
    <source>
        <dbReference type="RuleBase" id="RU362028"/>
    </source>
</evidence>
<dbReference type="InterPro" id="IPR020103">
    <property type="entry name" value="PsdUridine_synth_cat_dom_sf"/>
</dbReference>
<dbReference type="PROSITE" id="PS50889">
    <property type="entry name" value="S4"/>
    <property type="match status" value="1"/>
</dbReference>
<keyword evidence="4" id="KW-0694">RNA-binding</keyword>
<dbReference type="CDD" id="cd02869">
    <property type="entry name" value="PseudoU_synth_RluA_like"/>
    <property type="match status" value="1"/>
</dbReference>
<proteinExistence type="inferred from homology"/>
<dbReference type="Gene3D" id="3.30.2350.10">
    <property type="entry name" value="Pseudouridine synthase"/>
    <property type="match status" value="1"/>
</dbReference>
<feature type="active site" evidence="3">
    <location>
        <position position="134"/>
    </location>
</feature>
<dbReference type="InterPro" id="IPR050188">
    <property type="entry name" value="RluA_PseudoU_synthase"/>
</dbReference>
<dbReference type="PANTHER" id="PTHR21600">
    <property type="entry name" value="MITOCHONDRIAL RNA PSEUDOURIDINE SYNTHASE"/>
    <property type="match status" value="1"/>
</dbReference>
<dbReference type="InterPro" id="IPR006224">
    <property type="entry name" value="PsdUridine_synth_RluA-like_CS"/>
</dbReference>
<dbReference type="GO" id="GO:0140098">
    <property type="term" value="F:catalytic activity, acting on RNA"/>
    <property type="evidence" value="ECO:0007669"/>
    <property type="project" value="UniProtKB-ARBA"/>
</dbReference>
<evidence type="ECO:0000256" key="1">
    <source>
        <dbReference type="ARBA" id="ARBA00000073"/>
    </source>
</evidence>
<reference evidence="7 8" key="1">
    <citation type="journal article" date="2015" name="Genome Announc.">
        <title>Expanding the biotechnology potential of lactobacilli through comparative genomics of 213 strains and associated genera.</title>
        <authorList>
            <person name="Sun Z."/>
            <person name="Harris H.M."/>
            <person name="McCann A."/>
            <person name="Guo C."/>
            <person name="Argimon S."/>
            <person name="Zhang W."/>
            <person name="Yang X."/>
            <person name="Jeffery I.B."/>
            <person name="Cooney J.C."/>
            <person name="Kagawa T.F."/>
            <person name="Liu W."/>
            <person name="Song Y."/>
            <person name="Salvetti E."/>
            <person name="Wrobel A."/>
            <person name="Rasinkangas P."/>
            <person name="Parkhill J."/>
            <person name="Rea M.C."/>
            <person name="O'Sullivan O."/>
            <person name="Ritari J."/>
            <person name="Douillard F.P."/>
            <person name="Paul Ross R."/>
            <person name="Yang R."/>
            <person name="Briner A.E."/>
            <person name="Felis G.E."/>
            <person name="de Vos W.M."/>
            <person name="Barrangou R."/>
            <person name="Klaenhammer T.R."/>
            <person name="Caufield P.W."/>
            <person name="Cui Y."/>
            <person name="Zhang H."/>
            <person name="O'Toole P.W."/>
        </authorList>
    </citation>
    <scope>NUCLEOTIDE SEQUENCE [LARGE SCALE GENOMIC DNA]</scope>
    <source>
        <strain evidence="7 8">DSM 20001</strain>
    </source>
</reference>
<comment type="catalytic activity">
    <reaction evidence="1 5">
        <text>a uridine in RNA = a pseudouridine in RNA</text>
        <dbReference type="Rhea" id="RHEA:48348"/>
        <dbReference type="Rhea" id="RHEA-COMP:12068"/>
        <dbReference type="Rhea" id="RHEA-COMP:12069"/>
        <dbReference type="ChEBI" id="CHEBI:65314"/>
        <dbReference type="ChEBI" id="CHEBI:65315"/>
    </reaction>
</comment>
<evidence type="ECO:0000313" key="8">
    <source>
        <dbReference type="Proteomes" id="UP000051181"/>
    </source>
</evidence>
<accession>A0A0R1F616</accession>
<evidence type="ECO:0000256" key="3">
    <source>
        <dbReference type="PIRSR" id="PIRSR606225-1"/>
    </source>
</evidence>
<dbReference type="InterPro" id="IPR006145">
    <property type="entry name" value="PsdUridine_synth_RsuA/RluA"/>
</dbReference>
<dbReference type="AlphaFoldDB" id="A0A0R1F616"/>
<dbReference type="GO" id="GO:0003723">
    <property type="term" value="F:RNA binding"/>
    <property type="evidence" value="ECO:0007669"/>
    <property type="project" value="UniProtKB-KW"/>
</dbReference>
<gene>
    <name evidence="7" type="ORF">FD22_GL000997</name>
</gene>
<evidence type="ECO:0000256" key="4">
    <source>
        <dbReference type="PROSITE-ProRule" id="PRU00182"/>
    </source>
</evidence>
<evidence type="ECO:0000313" key="7">
    <source>
        <dbReference type="EMBL" id="KRK17200.1"/>
    </source>
</evidence>
<keyword evidence="5" id="KW-0413">Isomerase</keyword>
<feature type="domain" description="Pseudouridine synthase RsuA/RluA-like" evidence="6">
    <location>
        <begin position="86"/>
        <end position="236"/>
    </location>
</feature>
<dbReference type="Pfam" id="PF00849">
    <property type="entry name" value="PseudoU_synth_2"/>
    <property type="match status" value="1"/>
</dbReference>
<comment type="similarity">
    <text evidence="2 5">Belongs to the pseudouridine synthase RluA family.</text>
</comment>
<dbReference type="GO" id="GO:0000455">
    <property type="term" value="P:enzyme-directed rRNA pseudouridine synthesis"/>
    <property type="evidence" value="ECO:0007669"/>
    <property type="project" value="TreeGrafter"/>
</dbReference>
<comment type="caution">
    <text evidence="7">The sequence shown here is derived from an EMBL/GenBank/DDBJ whole genome shotgun (WGS) entry which is preliminary data.</text>
</comment>
<dbReference type="PANTHER" id="PTHR21600:SF35">
    <property type="entry name" value="PSEUDOURIDINE SYNTHASE"/>
    <property type="match status" value="1"/>
</dbReference>
<evidence type="ECO:0000256" key="2">
    <source>
        <dbReference type="ARBA" id="ARBA00010876"/>
    </source>
</evidence>
<evidence type="ECO:0000259" key="6">
    <source>
        <dbReference type="Pfam" id="PF00849"/>
    </source>
</evidence>
<dbReference type="eggNOG" id="COG0564">
    <property type="taxonomic scope" value="Bacteria"/>
</dbReference>
<dbReference type="GO" id="GO:0009982">
    <property type="term" value="F:pseudouridine synthase activity"/>
    <property type="evidence" value="ECO:0007669"/>
    <property type="project" value="InterPro"/>
</dbReference>
<dbReference type="EMBL" id="AZCN01000025">
    <property type="protein sequence ID" value="KRK17200.1"/>
    <property type="molecule type" value="Genomic_DNA"/>
</dbReference>
<dbReference type="GeneID" id="65917028"/>
<dbReference type="PROSITE" id="PS01129">
    <property type="entry name" value="PSI_RLU"/>
    <property type="match status" value="1"/>
</dbReference>
<dbReference type="Proteomes" id="UP000051181">
    <property type="component" value="Unassembled WGS sequence"/>
</dbReference>
<dbReference type="EC" id="5.4.99.-" evidence="5"/>